<dbReference type="EMBL" id="JACJTA010000078">
    <property type="protein sequence ID" value="MBD2607929.1"/>
    <property type="molecule type" value="Genomic_DNA"/>
</dbReference>
<accession>A0ABR8GXT5</accession>
<keyword evidence="3" id="KW-1185">Reference proteome</keyword>
<feature type="chain" id="PRO_5047170267" description="FlgD Ig-like domain-containing protein" evidence="1">
    <location>
        <begin position="23"/>
        <end position="235"/>
    </location>
</feature>
<evidence type="ECO:0000313" key="2">
    <source>
        <dbReference type="EMBL" id="MBD2607929.1"/>
    </source>
</evidence>
<evidence type="ECO:0008006" key="4">
    <source>
        <dbReference type="Google" id="ProtNLM"/>
    </source>
</evidence>
<keyword evidence="1" id="KW-0732">Signal</keyword>
<evidence type="ECO:0000313" key="3">
    <source>
        <dbReference type="Proteomes" id="UP000660380"/>
    </source>
</evidence>
<evidence type="ECO:0000256" key="1">
    <source>
        <dbReference type="SAM" id="SignalP"/>
    </source>
</evidence>
<organism evidence="2 3">
    <name type="scientific">Scytonema hofmannii FACHB-248</name>
    <dbReference type="NCBI Taxonomy" id="1842502"/>
    <lineage>
        <taxon>Bacteria</taxon>
        <taxon>Bacillati</taxon>
        <taxon>Cyanobacteriota</taxon>
        <taxon>Cyanophyceae</taxon>
        <taxon>Nostocales</taxon>
        <taxon>Scytonemataceae</taxon>
        <taxon>Scytonema</taxon>
    </lineage>
</organism>
<sequence>MKYTAFFTSLFIVSLSTLPAQACQSGDPKSTLYIRRDDNRCEGIKARNSDRGLRLISFATIGIKSYPNTLTLKIPSIANAKPNVRVQSLGKNYILDNISLTSNNSLFIFSWNPFVLNKEDIRPNSLRALADVNLNAEVVYVPVILERPSGQYQFVFYTPSRAKFTTVQIRRNGKVIYNSPRNNFQGGEVVFNWDGRKTPAGRYELYVIAEQEQIGRPPEKIPKQIAFEHNPNWLR</sequence>
<gene>
    <name evidence="2" type="ORF">H6G81_26280</name>
</gene>
<proteinExistence type="predicted"/>
<protein>
    <recommendedName>
        <fullName evidence="4">FlgD Ig-like domain-containing protein</fullName>
    </recommendedName>
</protein>
<dbReference type="RefSeq" id="WP_029632508.1">
    <property type="nucleotide sequence ID" value="NZ_JACJTA010000078.1"/>
</dbReference>
<reference evidence="2 3" key="1">
    <citation type="journal article" date="2020" name="ISME J.">
        <title>Comparative genomics reveals insights into cyanobacterial evolution and habitat adaptation.</title>
        <authorList>
            <person name="Chen M.Y."/>
            <person name="Teng W.K."/>
            <person name="Zhao L."/>
            <person name="Hu C.X."/>
            <person name="Zhou Y.K."/>
            <person name="Han B.P."/>
            <person name="Song L.R."/>
            <person name="Shu W.S."/>
        </authorList>
    </citation>
    <scope>NUCLEOTIDE SEQUENCE [LARGE SCALE GENOMIC DNA]</scope>
    <source>
        <strain evidence="2 3">FACHB-248</strain>
    </source>
</reference>
<comment type="caution">
    <text evidence="2">The sequence shown here is derived from an EMBL/GenBank/DDBJ whole genome shotgun (WGS) entry which is preliminary data.</text>
</comment>
<name>A0ABR8GXT5_9CYAN</name>
<feature type="signal peptide" evidence="1">
    <location>
        <begin position="1"/>
        <end position="22"/>
    </location>
</feature>
<dbReference type="Proteomes" id="UP000660380">
    <property type="component" value="Unassembled WGS sequence"/>
</dbReference>